<dbReference type="Pfam" id="PF11957">
    <property type="entry name" value="efThoc1"/>
    <property type="match status" value="1"/>
</dbReference>
<evidence type="ECO:0000256" key="1">
    <source>
        <dbReference type="SAM" id="MobiDB-lite"/>
    </source>
</evidence>
<dbReference type="EMBL" id="JAEUBF010000948">
    <property type="protein sequence ID" value="KAH3673689.1"/>
    <property type="molecule type" value="Genomic_DNA"/>
</dbReference>
<dbReference type="AlphaFoldDB" id="A0A9P8PLN5"/>
<dbReference type="Proteomes" id="UP000769528">
    <property type="component" value="Unassembled WGS sequence"/>
</dbReference>
<feature type="compositionally biased region" description="Basic and acidic residues" evidence="1">
    <location>
        <begin position="562"/>
        <end position="594"/>
    </location>
</feature>
<organism evidence="2 3">
    <name type="scientific">Wickerhamomyces mucosus</name>
    <dbReference type="NCBI Taxonomy" id="1378264"/>
    <lineage>
        <taxon>Eukaryota</taxon>
        <taxon>Fungi</taxon>
        <taxon>Dikarya</taxon>
        <taxon>Ascomycota</taxon>
        <taxon>Saccharomycotina</taxon>
        <taxon>Saccharomycetes</taxon>
        <taxon>Phaffomycetales</taxon>
        <taxon>Wickerhamomycetaceae</taxon>
        <taxon>Wickerhamomyces</taxon>
    </lineage>
</organism>
<name>A0A9P8PLN5_9ASCO</name>
<evidence type="ECO:0000313" key="2">
    <source>
        <dbReference type="EMBL" id="KAH3673689.1"/>
    </source>
</evidence>
<gene>
    <name evidence="2" type="ORF">WICMUC_003505</name>
</gene>
<keyword evidence="3" id="KW-1185">Reference proteome</keyword>
<accession>A0A9P8PLN5</accession>
<proteinExistence type="predicted"/>
<evidence type="ECO:0008006" key="4">
    <source>
        <dbReference type="Google" id="ProtNLM"/>
    </source>
</evidence>
<evidence type="ECO:0000313" key="3">
    <source>
        <dbReference type="Proteomes" id="UP000769528"/>
    </source>
</evidence>
<dbReference type="InterPro" id="IPR021861">
    <property type="entry name" value="THO_THOC1"/>
</dbReference>
<feature type="compositionally biased region" description="Basic and acidic residues" evidence="1">
    <location>
        <begin position="601"/>
        <end position="615"/>
    </location>
</feature>
<reference evidence="2" key="1">
    <citation type="journal article" date="2021" name="Open Biol.">
        <title>Shared evolutionary footprints suggest mitochondrial oxidative damage underlies multiple complex I losses in fungi.</title>
        <authorList>
            <person name="Schikora-Tamarit M.A."/>
            <person name="Marcet-Houben M."/>
            <person name="Nosek J."/>
            <person name="Gabaldon T."/>
        </authorList>
    </citation>
    <scope>NUCLEOTIDE SEQUENCE</scope>
    <source>
        <strain evidence="2">CBS6341</strain>
    </source>
</reference>
<protein>
    <recommendedName>
        <fullName evidence="4">THO complex subunit HPR1</fullName>
    </recommendedName>
</protein>
<sequence length="631" mass="74767">MEDLESQIISFSDKIQDYIDELIEKNEQLDPIANPFTSELFEDFDKLTGEVEGLTQDQTNLLVELSFARALSDLLNRKESLIKVGLLIDLSIVFKEHGKAYYDILVLLIDYVLKYFTIDKLLEFWNFIDLRVEQIRFLEGKRYLTLLKDESQPISLKNVPHPDKIIFMDINIKLKHLHKSNEPNRDILSAKLLKLSSDIFTPFSKGLINSQFKVNSERTDEYKITNDSAKRKTDFQTFWRLQTYFKNPYGISKTVSGLFDVLNDLTQIFRLISNLEADNPERRIRDADPDNRAEQYNRIDLSEENRLELQKFYDSKEFNPSFMVNEARFQEQFKNDYLTRRTIMYQMYILIGFYYQLLTDRDSNKTVLESNRPEFIEISRLKTNRRLVDAVGDLKRKFGNMLKSIEKRVFFVAAQARDNTEGYLLVNKLSDFKFLLKTFQFYNLDDVFLEKFDKQTRFPVRFWAKFGTSEISNHWKIETGLEKLEKQDFDYDLVDLPSQITKLGDELEQNPQLKELNTWKALRLARRFDLFKFKHVDGFTGLQGYFQPELKDQLLATRKEKERIEKEEKETEKEKEKQEREEKEKDQQNGKEADVADIDGEESRKRKLDDEEAGTKKIKITPEQPNADLDY</sequence>
<dbReference type="OrthoDB" id="4060917at2759"/>
<feature type="region of interest" description="Disordered" evidence="1">
    <location>
        <begin position="562"/>
        <end position="631"/>
    </location>
</feature>
<reference evidence="2" key="2">
    <citation type="submission" date="2021-01" db="EMBL/GenBank/DDBJ databases">
        <authorList>
            <person name="Schikora-Tamarit M.A."/>
        </authorList>
    </citation>
    <scope>NUCLEOTIDE SEQUENCE</scope>
    <source>
        <strain evidence="2">CBS6341</strain>
    </source>
</reference>
<comment type="caution">
    <text evidence="2">The sequence shown here is derived from an EMBL/GenBank/DDBJ whole genome shotgun (WGS) entry which is preliminary data.</text>
</comment>